<accession>A0A173VBG1</accession>
<organism evidence="2 3">
    <name type="scientific">Faecalibacterium prausnitzii</name>
    <dbReference type="NCBI Taxonomy" id="853"/>
    <lineage>
        <taxon>Bacteria</taxon>
        <taxon>Bacillati</taxon>
        <taxon>Bacillota</taxon>
        <taxon>Clostridia</taxon>
        <taxon>Eubacteriales</taxon>
        <taxon>Oscillospiraceae</taxon>
        <taxon>Faecalibacterium</taxon>
    </lineage>
</organism>
<dbReference type="Proteomes" id="UP000095649">
    <property type="component" value="Unassembled WGS sequence"/>
</dbReference>
<proteinExistence type="predicted"/>
<evidence type="ECO:0000256" key="1">
    <source>
        <dbReference type="SAM" id="MobiDB-lite"/>
    </source>
</evidence>
<dbReference type="AlphaFoldDB" id="A0A173VBG1"/>
<feature type="compositionally biased region" description="Basic and acidic residues" evidence="1">
    <location>
        <begin position="17"/>
        <end position="26"/>
    </location>
</feature>
<dbReference type="OrthoDB" id="1855419at2"/>
<evidence type="ECO:0000313" key="3">
    <source>
        <dbReference type="Proteomes" id="UP000095649"/>
    </source>
</evidence>
<evidence type="ECO:0000313" key="2">
    <source>
        <dbReference type="EMBL" id="CUN24384.1"/>
    </source>
</evidence>
<reference evidence="2 3" key="1">
    <citation type="submission" date="2015-09" db="EMBL/GenBank/DDBJ databases">
        <authorList>
            <consortium name="Pathogen Informatics"/>
        </authorList>
    </citation>
    <scope>NUCLEOTIDE SEQUENCE [LARGE SCALE GENOMIC DNA]</scope>
    <source>
        <strain evidence="2 3">2789STDY5834970</strain>
    </source>
</reference>
<gene>
    <name evidence="2" type="ORF">ERS852582_02751</name>
</gene>
<dbReference type="EMBL" id="CYXN01000046">
    <property type="protein sequence ID" value="CUN24384.1"/>
    <property type="molecule type" value="Genomic_DNA"/>
</dbReference>
<protein>
    <submittedName>
        <fullName evidence="2">Uncharacterized protein</fullName>
    </submittedName>
</protein>
<sequence length="106" mass="12165">MNTSNIFDRLSRKIHHHSDIEPHESDSGPPFDEVEPLNFHDEESVVHTVLEDFYAVGTLADELTDGFHMEAHGYLDREEVNARLIAFARKLEQVLDKWETHAALIA</sequence>
<dbReference type="RefSeq" id="WP_055187019.1">
    <property type="nucleotide sequence ID" value="NZ_CYXN01000046.1"/>
</dbReference>
<name>A0A173VBG1_9FIRM</name>
<feature type="region of interest" description="Disordered" evidence="1">
    <location>
        <begin position="1"/>
        <end position="36"/>
    </location>
</feature>